<gene>
    <name evidence="3" type="primary">LOC116205818</name>
</gene>
<proteinExistence type="predicted"/>
<accession>A0A6P8DIU7</accession>
<keyword evidence="2" id="KW-1185">Reference proteome</keyword>
<reference evidence="2" key="1">
    <citation type="journal article" date="2020" name="Plant Biotechnol. J.">
        <title>The pomegranate (Punica granatum L.) draft genome dissects genetic divergence between soft- and hard-seeded cultivars.</title>
        <authorList>
            <person name="Luo X."/>
            <person name="Li H."/>
            <person name="Wu Z."/>
            <person name="Yao W."/>
            <person name="Zhao P."/>
            <person name="Cao D."/>
            <person name="Yu H."/>
            <person name="Li K."/>
            <person name="Poudel K."/>
            <person name="Zhao D."/>
            <person name="Zhang F."/>
            <person name="Xia X."/>
            <person name="Chen L."/>
            <person name="Wang Q."/>
            <person name="Jing D."/>
            <person name="Cao S."/>
        </authorList>
    </citation>
    <scope>NUCLEOTIDE SEQUENCE [LARGE SCALE GENOMIC DNA]</scope>
    <source>
        <strain evidence="2">cv. Tunisia</strain>
    </source>
</reference>
<evidence type="ECO:0000313" key="2">
    <source>
        <dbReference type="Proteomes" id="UP000515151"/>
    </source>
</evidence>
<evidence type="ECO:0000256" key="1">
    <source>
        <dbReference type="SAM" id="MobiDB-lite"/>
    </source>
</evidence>
<name>A0A6P8DIU7_PUNGR</name>
<protein>
    <submittedName>
        <fullName evidence="3">Uncharacterized protein LOC116205818</fullName>
    </submittedName>
</protein>
<dbReference type="Proteomes" id="UP000515151">
    <property type="component" value="Chromosome 1"/>
</dbReference>
<feature type="region of interest" description="Disordered" evidence="1">
    <location>
        <begin position="22"/>
        <end position="53"/>
    </location>
</feature>
<dbReference type="PANTHER" id="PTHR33223">
    <property type="entry name" value="CCHC-TYPE DOMAIN-CONTAINING PROTEIN"/>
    <property type="match status" value="1"/>
</dbReference>
<dbReference type="PANTHER" id="PTHR33223:SF8">
    <property type="entry name" value="OS04G0172440 PROTEIN"/>
    <property type="match status" value="1"/>
</dbReference>
<dbReference type="AlphaFoldDB" id="A0A6P8DIU7"/>
<dbReference type="GeneID" id="116205818"/>
<dbReference type="OrthoDB" id="1432691at2759"/>
<reference evidence="3" key="2">
    <citation type="submission" date="2025-08" db="UniProtKB">
        <authorList>
            <consortium name="RefSeq"/>
        </authorList>
    </citation>
    <scope>IDENTIFICATION</scope>
    <source>
        <tissue evidence="3">Leaf</tissue>
    </source>
</reference>
<evidence type="ECO:0000313" key="3">
    <source>
        <dbReference type="RefSeq" id="XP_031394349.1"/>
    </source>
</evidence>
<sequence>MAGEHPPTLPEEITSPTVAHSQPLVTHAPPPQTPVVIPPVPPPIASASSNSGDSARITTLEGIVNQLAANMATNMTELMALLRDQNRASSSYTPPPENKQTMDLNPAVPPTFVLESKEGMRLPPKIKILDFKRCDGTTDPRHHLRHYRSKMLSYWDYEEFVIQIFQDSLTGSALDWFMTLKAAEIPTWAGLSQKFFNQYRFCMKTPPTLLDLSMMEMRKSQTFETYAAEW</sequence>
<feature type="compositionally biased region" description="Pro residues" evidence="1">
    <location>
        <begin position="28"/>
        <end position="44"/>
    </location>
</feature>
<organism evidence="2 3">
    <name type="scientific">Punica granatum</name>
    <name type="common">Pomegranate</name>
    <dbReference type="NCBI Taxonomy" id="22663"/>
    <lineage>
        <taxon>Eukaryota</taxon>
        <taxon>Viridiplantae</taxon>
        <taxon>Streptophyta</taxon>
        <taxon>Embryophyta</taxon>
        <taxon>Tracheophyta</taxon>
        <taxon>Spermatophyta</taxon>
        <taxon>Magnoliopsida</taxon>
        <taxon>eudicotyledons</taxon>
        <taxon>Gunneridae</taxon>
        <taxon>Pentapetalae</taxon>
        <taxon>rosids</taxon>
        <taxon>malvids</taxon>
        <taxon>Myrtales</taxon>
        <taxon>Lythraceae</taxon>
        <taxon>Punica</taxon>
    </lineage>
</organism>
<feature type="compositionally biased region" description="Polar residues" evidence="1">
    <location>
        <begin position="87"/>
        <end position="103"/>
    </location>
</feature>
<feature type="region of interest" description="Disordered" evidence="1">
    <location>
        <begin position="87"/>
        <end position="106"/>
    </location>
</feature>
<dbReference type="RefSeq" id="XP_031394349.1">
    <property type="nucleotide sequence ID" value="XM_031538489.1"/>
</dbReference>